<dbReference type="EMBL" id="ML208463">
    <property type="protein sequence ID" value="TFK64750.1"/>
    <property type="molecule type" value="Genomic_DNA"/>
</dbReference>
<gene>
    <name evidence="1" type="ORF">BDN72DRAFT_730442</name>
</gene>
<evidence type="ECO:0000313" key="1">
    <source>
        <dbReference type="EMBL" id="TFK64750.1"/>
    </source>
</evidence>
<evidence type="ECO:0000313" key="2">
    <source>
        <dbReference type="Proteomes" id="UP000308600"/>
    </source>
</evidence>
<reference evidence="1 2" key="1">
    <citation type="journal article" date="2019" name="Nat. Ecol. Evol.">
        <title>Megaphylogeny resolves global patterns of mushroom evolution.</title>
        <authorList>
            <person name="Varga T."/>
            <person name="Krizsan K."/>
            <person name="Foldi C."/>
            <person name="Dima B."/>
            <person name="Sanchez-Garcia M."/>
            <person name="Sanchez-Ramirez S."/>
            <person name="Szollosi G.J."/>
            <person name="Szarkandi J.G."/>
            <person name="Papp V."/>
            <person name="Albert L."/>
            <person name="Andreopoulos W."/>
            <person name="Angelini C."/>
            <person name="Antonin V."/>
            <person name="Barry K.W."/>
            <person name="Bougher N.L."/>
            <person name="Buchanan P."/>
            <person name="Buyck B."/>
            <person name="Bense V."/>
            <person name="Catcheside P."/>
            <person name="Chovatia M."/>
            <person name="Cooper J."/>
            <person name="Damon W."/>
            <person name="Desjardin D."/>
            <person name="Finy P."/>
            <person name="Geml J."/>
            <person name="Haridas S."/>
            <person name="Hughes K."/>
            <person name="Justo A."/>
            <person name="Karasinski D."/>
            <person name="Kautmanova I."/>
            <person name="Kiss B."/>
            <person name="Kocsube S."/>
            <person name="Kotiranta H."/>
            <person name="LaButti K.M."/>
            <person name="Lechner B.E."/>
            <person name="Liimatainen K."/>
            <person name="Lipzen A."/>
            <person name="Lukacs Z."/>
            <person name="Mihaltcheva S."/>
            <person name="Morgado L.N."/>
            <person name="Niskanen T."/>
            <person name="Noordeloos M.E."/>
            <person name="Ohm R.A."/>
            <person name="Ortiz-Santana B."/>
            <person name="Ovrebo C."/>
            <person name="Racz N."/>
            <person name="Riley R."/>
            <person name="Savchenko A."/>
            <person name="Shiryaev A."/>
            <person name="Soop K."/>
            <person name="Spirin V."/>
            <person name="Szebenyi C."/>
            <person name="Tomsovsky M."/>
            <person name="Tulloss R.E."/>
            <person name="Uehling J."/>
            <person name="Grigoriev I.V."/>
            <person name="Vagvolgyi C."/>
            <person name="Papp T."/>
            <person name="Martin F.M."/>
            <person name="Miettinen O."/>
            <person name="Hibbett D.S."/>
            <person name="Nagy L.G."/>
        </authorList>
    </citation>
    <scope>NUCLEOTIDE SEQUENCE [LARGE SCALE GENOMIC DNA]</scope>
    <source>
        <strain evidence="1 2">NL-1719</strain>
    </source>
</reference>
<name>A0ACD3AG83_9AGAR</name>
<proteinExistence type="predicted"/>
<feature type="non-terminal residue" evidence="1">
    <location>
        <position position="242"/>
    </location>
</feature>
<feature type="non-terminal residue" evidence="1">
    <location>
        <position position="1"/>
    </location>
</feature>
<keyword evidence="2" id="KW-1185">Reference proteome</keyword>
<accession>A0ACD3AG83</accession>
<dbReference type="Proteomes" id="UP000308600">
    <property type="component" value="Unassembled WGS sequence"/>
</dbReference>
<sequence length="242" mass="27618">LIARCRSRAWIMQLREEKKGQPFHQRGLRGHIIIYPQRAETVLNVLPPPLEDVVQPIAVIFVGSQRPTDEWLRQHATPLWVRADRVRRALLWLQKNNHLYRHVSIDYAALNKLPQNDILPVDLDVIQDSSDVQASHAVDSSEQLDNSNSVVPPPASIFQNLVISDVDLHAPMSDIKAATMRHVFDMKNPFVQVPRGSRPESEFHSPYLFPNMYPTLYPYGVGGFEDDSRGSPLSVKRQARHL</sequence>
<protein>
    <submittedName>
        <fullName evidence="1">Uncharacterized protein</fullName>
    </submittedName>
</protein>
<organism evidence="1 2">
    <name type="scientific">Pluteus cervinus</name>
    <dbReference type="NCBI Taxonomy" id="181527"/>
    <lineage>
        <taxon>Eukaryota</taxon>
        <taxon>Fungi</taxon>
        <taxon>Dikarya</taxon>
        <taxon>Basidiomycota</taxon>
        <taxon>Agaricomycotina</taxon>
        <taxon>Agaricomycetes</taxon>
        <taxon>Agaricomycetidae</taxon>
        <taxon>Agaricales</taxon>
        <taxon>Pluteineae</taxon>
        <taxon>Pluteaceae</taxon>
        <taxon>Pluteus</taxon>
    </lineage>
</organism>